<reference evidence="2 3" key="1">
    <citation type="submission" date="2022-11" db="EMBL/GenBank/DDBJ databases">
        <title>Draft genome sequence of Saccharopolyspora sp. WRP15-2 isolated from rhizosphere soils of wild rice in Thailand.</title>
        <authorList>
            <person name="Duangmal K."/>
            <person name="Kammanee S."/>
            <person name="Muangham S."/>
        </authorList>
    </citation>
    <scope>NUCLEOTIDE SEQUENCE [LARGE SCALE GENOMIC DNA]</scope>
    <source>
        <strain evidence="2 3">WRP15-2</strain>
    </source>
</reference>
<feature type="transmembrane region" description="Helical" evidence="1">
    <location>
        <begin position="12"/>
        <end position="30"/>
    </location>
</feature>
<dbReference type="RefSeq" id="WP_270953345.1">
    <property type="nucleotide sequence ID" value="NZ_JAQGLA010000091.1"/>
</dbReference>
<keyword evidence="1" id="KW-1133">Transmembrane helix</keyword>
<sequence>MAAEAWRWTAGRVSAVVVPWLLMAGGLALAKVDRDSGLAWAGLIVGLIAAIYSSFYWGKFSNSDGIAKVRLSPLAWIARIICHALTLFYLFAAAVFFFV</sequence>
<feature type="transmembrane region" description="Helical" evidence="1">
    <location>
        <begin position="37"/>
        <end position="56"/>
    </location>
</feature>
<evidence type="ECO:0000313" key="3">
    <source>
        <dbReference type="Proteomes" id="UP001210380"/>
    </source>
</evidence>
<accession>A0ABT4V9V4</accession>
<keyword evidence="1" id="KW-0472">Membrane</keyword>
<proteinExistence type="predicted"/>
<dbReference type="EMBL" id="JAQGLA010000091">
    <property type="protein sequence ID" value="MDA3630204.1"/>
    <property type="molecule type" value="Genomic_DNA"/>
</dbReference>
<dbReference type="Proteomes" id="UP001210380">
    <property type="component" value="Unassembled WGS sequence"/>
</dbReference>
<evidence type="ECO:0000313" key="2">
    <source>
        <dbReference type="EMBL" id="MDA3630204.1"/>
    </source>
</evidence>
<evidence type="ECO:0000256" key="1">
    <source>
        <dbReference type="SAM" id="Phobius"/>
    </source>
</evidence>
<feature type="transmembrane region" description="Helical" evidence="1">
    <location>
        <begin position="76"/>
        <end position="98"/>
    </location>
</feature>
<keyword evidence="1" id="KW-0812">Transmembrane</keyword>
<comment type="caution">
    <text evidence="2">The sequence shown here is derived from an EMBL/GenBank/DDBJ whole genome shotgun (WGS) entry which is preliminary data.</text>
</comment>
<organism evidence="2 3">
    <name type="scientific">Saccharopolyspora oryzae</name>
    <dbReference type="NCBI Taxonomy" id="2997343"/>
    <lineage>
        <taxon>Bacteria</taxon>
        <taxon>Bacillati</taxon>
        <taxon>Actinomycetota</taxon>
        <taxon>Actinomycetes</taxon>
        <taxon>Pseudonocardiales</taxon>
        <taxon>Pseudonocardiaceae</taxon>
        <taxon>Saccharopolyspora</taxon>
    </lineage>
</organism>
<gene>
    <name evidence="2" type="ORF">OU415_32580</name>
</gene>
<protein>
    <submittedName>
        <fullName evidence="2">Uncharacterized protein</fullName>
    </submittedName>
</protein>
<name>A0ABT4V9V4_9PSEU</name>
<keyword evidence="3" id="KW-1185">Reference proteome</keyword>